<dbReference type="GO" id="GO:0006749">
    <property type="term" value="P:glutathione metabolic process"/>
    <property type="evidence" value="ECO:0007669"/>
    <property type="project" value="InterPro"/>
</dbReference>
<evidence type="ECO:0000259" key="1">
    <source>
        <dbReference type="PROSITE" id="PS50405"/>
    </source>
</evidence>
<dbReference type="STRING" id="29760.D7TQY1"/>
<evidence type="ECO:0000313" key="2">
    <source>
        <dbReference type="EMBL" id="CBI32904.3"/>
    </source>
</evidence>
<dbReference type="SUPFAM" id="SSF47616">
    <property type="entry name" value="GST C-terminal domain-like"/>
    <property type="match status" value="1"/>
</dbReference>
<dbReference type="Pfam" id="PF00043">
    <property type="entry name" value="GST_C"/>
    <property type="match status" value="1"/>
</dbReference>
<proteinExistence type="predicted"/>
<dbReference type="EMBL" id="FN596009">
    <property type="protein sequence ID" value="CBI32904.3"/>
    <property type="molecule type" value="Genomic_DNA"/>
</dbReference>
<dbReference type="OrthoDB" id="202840at2759"/>
<dbReference type="eggNOG" id="KOG0406">
    <property type="taxonomic scope" value="Eukaryota"/>
</dbReference>
<dbReference type="Proteomes" id="UP000009183">
    <property type="component" value="Chromosome 19"/>
</dbReference>
<evidence type="ECO:0000313" key="3">
    <source>
        <dbReference type="Proteomes" id="UP000009183"/>
    </source>
</evidence>
<reference evidence="3" key="1">
    <citation type="journal article" date="2007" name="Nature">
        <title>The grapevine genome sequence suggests ancestral hexaploidization in major angiosperm phyla.</title>
        <authorList>
            <consortium name="The French-Italian Public Consortium for Grapevine Genome Characterization."/>
            <person name="Jaillon O."/>
            <person name="Aury J.-M."/>
            <person name="Noel B."/>
            <person name="Policriti A."/>
            <person name="Clepet C."/>
            <person name="Casagrande A."/>
            <person name="Choisne N."/>
            <person name="Aubourg S."/>
            <person name="Vitulo N."/>
            <person name="Jubin C."/>
            <person name="Vezzi A."/>
            <person name="Legeai F."/>
            <person name="Hugueney P."/>
            <person name="Dasilva C."/>
            <person name="Horner D."/>
            <person name="Mica E."/>
            <person name="Jublot D."/>
            <person name="Poulain J."/>
            <person name="Bruyere C."/>
            <person name="Billault A."/>
            <person name="Segurens B."/>
            <person name="Gouyvenoux M."/>
            <person name="Ugarte E."/>
            <person name="Cattonaro F."/>
            <person name="Anthouard V."/>
            <person name="Vico V."/>
            <person name="Del Fabbro C."/>
            <person name="Alaux M."/>
            <person name="Di Gaspero G."/>
            <person name="Dumas V."/>
            <person name="Felice N."/>
            <person name="Paillard S."/>
            <person name="Juman I."/>
            <person name="Moroldo M."/>
            <person name="Scalabrin S."/>
            <person name="Canaguier A."/>
            <person name="Le Clainche I."/>
            <person name="Malacrida G."/>
            <person name="Durand E."/>
            <person name="Pesole G."/>
            <person name="Laucou V."/>
            <person name="Chatelet P."/>
            <person name="Merdinoglu D."/>
            <person name="Delledonne M."/>
            <person name="Pezzotti M."/>
            <person name="Lecharny A."/>
            <person name="Scarpelli C."/>
            <person name="Artiguenave F."/>
            <person name="Pe M.E."/>
            <person name="Valle G."/>
            <person name="Morgante M."/>
            <person name="Caboche M."/>
            <person name="Adam-Blondon A.-F."/>
            <person name="Weissenbach J."/>
            <person name="Quetier F."/>
            <person name="Wincker P."/>
        </authorList>
    </citation>
    <scope>NUCLEOTIDE SEQUENCE [LARGE SCALE GENOMIC DNA]</scope>
    <source>
        <strain evidence="3">cv. Pinot noir / PN40024</strain>
    </source>
</reference>
<sequence length="128" mass="14857">MVRFRGIFGISFLRIYNLGSKLIRSKKENLEIPKKEFIECLKLLEGELADKSYFGGVKLGLVDIALVPFCSSFYAYETFANFSIEEECPKLNLWAKRCMEKESVSSSLPHQQKVYDFILQVRRQFGLE</sequence>
<accession>D7TQY1</accession>
<dbReference type="InterPro" id="IPR004046">
    <property type="entry name" value="GST_C"/>
</dbReference>
<dbReference type="InterPro" id="IPR045074">
    <property type="entry name" value="GST_C_Tau"/>
</dbReference>
<dbReference type="FunFam" id="1.20.1050.10:FF:000068">
    <property type="entry name" value="Putative GST6 protein"/>
    <property type="match status" value="1"/>
</dbReference>
<dbReference type="InParanoid" id="D7TQY1"/>
<feature type="domain" description="GST C-terminal" evidence="1">
    <location>
        <begin position="1"/>
        <end position="117"/>
    </location>
</feature>
<name>D7TQY1_VITVI</name>
<dbReference type="GO" id="GO:0004364">
    <property type="term" value="F:glutathione transferase activity"/>
    <property type="evidence" value="ECO:0007669"/>
    <property type="project" value="InterPro"/>
</dbReference>
<gene>
    <name evidence="2" type="ordered locus">VIT_19s0093g00290</name>
</gene>
<dbReference type="CDD" id="cd03185">
    <property type="entry name" value="GST_C_Tau"/>
    <property type="match status" value="1"/>
</dbReference>
<dbReference type="InterPro" id="IPR050983">
    <property type="entry name" value="GST_Omega/HSP26"/>
</dbReference>
<dbReference type="AlphaFoldDB" id="D7TQY1"/>
<dbReference type="Gene3D" id="1.20.1050.10">
    <property type="match status" value="1"/>
</dbReference>
<organism evidence="2 3">
    <name type="scientific">Vitis vinifera</name>
    <name type="common">Grape</name>
    <dbReference type="NCBI Taxonomy" id="29760"/>
    <lineage>
        <taxon>Eukaryota</taxon>
        <taxon>Viridiplantae</taxon>
        <taxon>Streptophyta</taxon>
        <taxon>Embryophyta</taxon>
        <taxon>Tracheophyta</taxon>
        <taxon>Spermatophyta</taxon>
        <taxon>Magnoliopsida</taxon>
        <taxon>eudicotyledons</taxon>
        <taxon>Gunneridae</taxon>
        <taxon>Pentapetalae</taxon>
        <taxon>rosids</taxon>
        <taxon>Vitales</taxon>
        <taxon>Vitaceae</taxon>
        <taxon>Viteae</taxon>
        <taxon>Vitis</taxon>
    </lineage>
</organism>
<dbReference type="HOGENOM" id="CLU_011226_21_0_1"/>
<protein>
    <recommendedName>
        <fullName evidence="1">GST C-terminal domain-containing protein</fullName>
    </recommendedName>
</protein>
<dbReference type="PANTHER" id="PTHR43968:SF6">
    <property type="entry name" value="GLUTATHIONE S-TRANSFERASE OMEGA"/>
    <property type="match status" value="1"/>
</dbReference>
<dbReference type="PROSITE" id="PS50405">
    <property type="entry name" value="GST_CTER"/>
    <property type="match status" value="1"/>
</dbReference>
<dbReference type="PANTHER" id="PTHR43968">
    <property type="match status" value="1"/>
</dbReference>
<dbReference type="PaxDb" id="29760-VIT_19s0093g00290.t01"/>
<dbReference type="InterPro" id="IPR010987">
    <property type="entry name" value="Glutathione-S-Trfase_C-like"/>
</dbReference>
<dbReference type="OMA" id="YENCAGF"/>
<keyword evidence="3" id="KW-1185">Reference proteome</keyword>
<dbReference type="InterPro" id="IPR036282">
    <property type="entry name" value="Glutathione-S-Trfase_C_sf"/>
</dbReference>